<accession>A0A1B9AMA9</accession>
<protein>
    <submittedName>
        <fullName evidence="1">Uncharacterized protein</fullName>
    </submittedName>
</protein>
<reference evidence="2" key="1">
    <citation type="submission" date="2016-05" db="EMBL/GenBank/DDBJ databases">
        <authorList>
            <person name="Liu B."/>
            <person name="Wang J."/>
            <person name="Zhu Y."/>
            <person name="Liu G."/>
            <person name="Chen Q."/>
            <person name="Chen Z."/>
            <person name="Lan J."/>
            <person name="Che J."/>
            <person name="Ge C."/>
            <person name="Shi H."/>
            <person name="Pan Z."/>
            <person name="Liu X."/>
        </authorList>
    </citation>
    <scope>NUCLEOTIDE SEQUENCE [LARGE SCALE GENOMIC DNA]</scope>
    <source>
        <strain evidence="2">FJAT-27215</strain>
    </source>
</reference>
<sequence length="109" mass="13057">MNTSAMLRGYLSKMMDNESYFYHVVNCMEVQLNDWGQEAILLFDWNEHDEVIYVSFIIEDHLYTFSLDQEMAATLQEKSPYSLDRFMWEALVRQGFKLKKSNYIQMAFL</sequence>
<gene>
    <name evidence="1" type="ORF">A8F95_10195</name>
</gene>
<proteinExistence type="predicted"/>
<comment type="caution">
    <text evidence="1">The sequence shown here is derived from an EMBL/GenBank/DDBJ whole genome shotgun (WGS) entry which is preliminary data.</text>
</comment>
<dbReference type="AlphaFoldDB" id="A0A1B9AMA9"/>
<evidence type="ECO:0000313" key="2">
    <source>
        <dbReference type="Proteomes" id="UP000092578"/>
    </source>
</evidence>
<organism evidence="1 2">
    <name type="scientific">Pseudobacillus wudalianchiensis</name>
    <dbReference type="NCBI Taxonomy" id="1743143"/>
    <lineage>
        <taxon>Bacteria</taxon>
        <taxon>Bacillati</taxon>
        <taxon>Bacillota</taxon>
        <taxon>Bacilli</taxon>
        <taxon>Bacillales</taxon>
        <taxon>Bacillaceae</taxon>
        <taxon>Pseudobacillus</taxon>
    </lineage>
</organism>
<dbReference type="EMBL" id="MAYT01000027">
    <property type="protein sequence ID" value="OCA85053.1"/>
    <property type="molecule type" value="Genomic_DNA"/>
</dbReference>
<name>A0A1B9AMA9_9BACI</name>
<keyword evidence="2" id="KW-1185">Reference proteome</keyword>
<dbReference type="RefSeq" id="WP_065411024.1">
    <property type="nucleotide sequence ID" value="NZ_MAYT01000027.1"/>
</dbReference>
<dbReference type="Proteomes" id="UP000092578">
    <property type="component" value="Unassembled WGS sequence"/>
</dbReference>
<evidence type="ECO:0000313" key="1">
    <source>
        <dbReference type="EMBL" id="OCA85053.1"/>
    </source>
</evidence>